<dbReference type="PROSITE" id="PS50234">
    <property type="entry name" value="VWFA"/>
    <property type="match status" value="1"/>
</dbReference>
<dbReference type="SUPFAM" id="SSF53300">
    <property type="entry name" value="vWA-like"/>
    <property type="match status" value="1"/>
</dbReference>
<organism evidence="2 3">
    <name type="scientific">Thiorhodococcus minor</name>
    <dbReference type="NCBI Taxonomy" id="57489"/>
    <lineage>
        <taxon>Bacteria</taxon>
        <taxon>Pseudomonadati</taxon>
        <taxon>Pseudomonadota</taxon>
        <taxon>Gammaproteobacteria</taxon>
        <taxon>Chromatiales</taxon>
        <taxon>Chromatiaceae</taxon>
        <taxon>Thiorhodococcus</taxon>
    </lineage>
</organism>
<dbReference type="SMART" id="SM00327">
    <property type="entry name" value="VWA"/>
    <property type="match status" value="1"/>
</dbReference>
<dbReference type="EMBL" id="JAAIJQ010000026">
    <property type="protein sequence ID" value="NEV62320.1"/>
    <property type="molecule type" value="Genomic_DNA"/>
</dbReference>
<evidence type="ECO:0000259" key="1">
    <source>
        <dbReference type="PROSITE" id="PS50234"/>
    </source>
</evidence>
<protein>
    <submittedName>
        <fullName evidence="2">VWA domain-containing protein</fullName>
    </submittedName>
</protein>
<dbReference type="InterPro" id="IPR002035">
    <property type="entry name" value="VWF_A"/>
</dbReference>
<dbReference type="Proteomes" id="UP000483379">
    <property type="component" value="Unassembled WGS sequence"/>
</dbReference>
<proteinExistence type="predicted"/>
<name>A0A6M0JXS9_9GAMM</name>
<reference evidence="2 3" key="1">
    <citation type="submission" date="2020-02" db="EMBL/GenBank/DDBJ databases">
        <title>Genome sequences of Thiorhodococcus mannitoliphagus and Thiorhodococcus minor, purple sulfur photosynthetic bacteria in the gammaproteobacterial family, Chromatiaceae.</title>
        <authorList>
            <person name="Aviles F.A."/>
            <person name="Meyer T.E."/>
            <person name="Kyndt J.A."/>
        </authorList>
    </citation>
    <scope>NUCLEOTIDE SEQUENCE [LARGE SCALE GENOMIC DNA]</scope>
    <source>
        <strain evidence="2 3">DSM 11518</strain>
    </source>
</reference>
<evidence type="ECO:0000313" key="2">
    <source>
        <dbReference type="EMBL" id="NEV62320.1"/>
    </source>
</evidence>
<feature type="domain" description="VWFA" evidence="1">
    <location>
        <begin position="15"/>
        <end position="190"/>
    </location>
</feature>
<dbReference type="Pfam" id="PF00092">
    <property type="entry name" value="VWA"/>
    <property type="match status" value="1"/>
</dbReference>
<accession>A0A6M0JXS9</accession>
<gene>
    <name evidence="2" type="ORF">G3446_10530</name>
</gene>
<sequence length="227" mass="24466">MPIKDFAVKAARPLPVIILADTSGSMGVDGKIEALNQSLRDMVKSFGAESRLRGEIHLGVITFGGKAAAHLPLTPAHQIQEIQEFVAGGGTPMGAAMEIARELVEDRELIPSRAYRPVLVLVSDGHPTDDWEGPFQALLASERAAKATRIALAIGNDADEAMLTEFANDLEAPLFHADNAAEIVRFFRAVTMSVAARSQSGGDTQPLKLDYRRVADDEDDPLADFFN</sequence>
<dbReference type="AlphaFoldDB" id="A0A6M0JXS9"/>
<evidence type="ECO:0000313" key="3">
    <source>
        <dbReference type="Proteomes" id="UP000483379"/>
    </source>
</evidence>
<comment type="caution">
    <text evidence="2">The sequence shown here is derived from an EMBL/GenBank/DDBJ whole genome shotgun (WGS) entry which is preliminary data.</text>
</comment>
<dbReference type="Gene3D" id="3.40.50.410">
    <property type="entry name" value="von Willebrand factor, type A domain"/>
    <property type="match status" value="1"/>
</dbReference>
<keyword evidence="3" id="KW-1185">Reference proteome</keyword>
<dbReference type="InterPro" id="IPR036465">
    <property type="entry name" value="vWFA_dom_sf"/>
</dbReference>